<feature type="region of interest" description="Disordered" evidence="1">
    <location>
        <begin position="1"/>
        <end position="22"/>
    </location>
</feature>
<reference evidence="2" key="1">
    <citation type="journal article" date="2020" name="Stud. Mycol.">
        <title>101 Dothideomycetes genomes: a test case for predicting lifestyles and emergence of pathogens.</title>
        <authorList>
            <person name="Haridas S."/>
            <person name="Albert R."/>
            <person name="Binder M."/>
            <person name="Bloem J."/>
            <person name="Labutti K."/>
            <person name="Salamov A."/>
            <person name="Andreopoulos B."/>
            <person name="Baker S."/>
            <person name="Barry K."/>
            <person name="Bills G."/>
            <person name="Bluhm B."/>
            <person name="Cannon C."/>
            <person name="Castanera R."/>
            <person name="Culley D."/>
            <person name="Daum C."/>
            <person name="Ezra D."/>
            <person name="Gonzalez J."/>
            <person name="Henrissat B."/>
            <person name="Kuo A."/>
            <person name="Liang C."/>
            <person name="Lipzen A."/>
            <person name="Lutzoni F."/>
            <person name="Magnuson J."/>
            <person name="Mondo S."/>
            <person name="Nolan M."/>
            <person name="Ohm R."/>
            <person name="Pangilinan J."/>
            <person name="Park H.-J."/>
            <person name="Ramirez L."/>
            <person name="Alfaro M."/>
            <person name="Sun H."/>
            <person name="Tritt A."/>
            <person name="Yoshinaga Y."/>
            <person name="Zwiers L.-H."/>
            <person name="Turgeon B."/>
            <person name="Goodwin S."/>
            <person name="Spatafora J."/>
            <person name="Crous P."/>
            <person name="Grigoriev I."/>
        </authorList>
    </citation>
    <scope>NUCLEOTIDE SEQUENCE</scope>
    <source>
        <strain evidence="2">CBS 123094</strain>
    </source>
</reference>
<keyword evidence="3" id="KW-1185">Reference proteome</keyword>
<dbReference type="Proteomes" id="UP000799779">
    <property type="component" value="Unassembled WGS sequence"/>
</dbReference>
<accession>A0A6A5VZN5</accession>
<sequence length="160" mass="18206">MCRFITMQTRSRSRDGGFGRAECPRRLQSEVRPPNPVRTATSSFMPHFVLRWGENFARRPYHKQWGSLRSPCRVMRKAESQGRFDCAPSGFYAKVHDNTTSSTGLCDTCPMIYCDKTDCLSRSRPCSATLTTGRFRHTTPMSNPSSRMPPALHPWGVRSL</sequence>
<protein>
    <submittedName>
        <fullName evidence="2">Uncharacterized protein</fullName>
    </submittedName>
</protein>
<feature type="compositionally biased region" description="Polar residues" evidence="1">
    <location>
        <begin position="1"/>
        <end position="10"/>
    </location>
</feature>
<evidence type="ECO:0000256" key="1">
    <source>
        <dbReference type="SAM" id="MobiDB-lite"/>
    </source>
</evidence>
<gene>
    <name evidence="2" type="ORF">P154DRAFT_39833</name>
</gene>
<organism evidence="2 3">
    <name type="scientific">Amniculicola lignicola CBS 123094</name>
    <dbReference type="NCBI Taxonomy" id="1392246"/>
    <lineage>
        <taxon>Eukaryota</taxon>
        <taxon>Fungi</taxon>
        <taxon>Dikarya</taxon>
        <taxon>Ascomycota</taxon>
        <taxon>Pezizomycotina</taxon>
        <taxon>Dothideomycetes</taxon>
        <taxon>Pleosporomycetidae</taxon>
        <taxon>Pleosporales</taxon>
        <taxon>Amniculicolaceae</taxon>
        <taxon>Amniculicola</taxon>
    </lineage>
</organism>
<feature type="compositionally biased region" description="Basic and acidic residues" evidence="1">
    <location>
        <begin position="12"/>
        <end position="22"/>
    </location>
</feature>
<name>A0A6A5VZN5_9PLEO</name>
<dbReference type="AlphaFoldDB" id="A0A6A5VZN5"/>
<proteinExistence type="predicted"/>
<evidence type="ECO:0000313" key="3">
    <source>
        <dbReference type="Proteomes" id="UP000799779"/>
    </source>
</evidence>
<evidence type="ECO:0000313" key="2">
    <source>
        <dbReference type="EMBL" id="KAF1994139.1"/>
    </source>
</evidence>
<dbReference type="EMBL" id="ML977670">
    <property type="protein sequence ID" value="KAF1994139.1"/>
    <property type="molecule type" value="Genomic_DNA"/>
</dbReference>